<dbReference type="GO" id="GO:0016705">
    <property type="term" value="F:oxidoreductase activity, acting on paired donors, with incorporation or reduction of molecular oxygen"/>
    <property type="evidence" value="ECO:0007669"/>
    <property type="project" value="InterPro"/>
</dbReference>
<evidence type="ECO:0000256" key="1">
    <source>
        <dbReference type="ARBA" id="ARBA00023002"/>
    </source>
</evidence>
<evidence type="ECO:0000259" key="2">
    <source>
        <dbReference type="Pfam" id="PF00296"/>
    </source>
</evidence>
<dbReference type="OrthoDB" id="4760590at2"/>
<dbReference type="PANTHER" id="PTHR43244:SF1">
    <property type="entry name" value="5,10-METHYLENETETRAHYDROMETHANOPTERIN REDUCTASE"/>
    <property type="match status" value="1"/>
</dbReference>
<reference evidence="3 4" key="1">
    <citation type="submission" date="2019-05" db="EMBL/GenBank/DDBJ databases">
        <title>Draft genome sequence of Nonomuraea zeae DSM 100528.</title>
        <authorList>
            <person name="Saricaoglu S."/>
            <person name="Isik K."/>
        </authorList>
    </citation>
    <scope>NUCLEOTIDE SEQUENCE [LARGE SCALE GENOMIC DNA]</scope>
    <source>
        <strain evidence="3 4">DSM 100528</strain>
    </source>
</reference>
<feature type="domain" description="Luciferase-like" evidence="2">
    <location>
        <begin position="69"/>
        <end position="317"/>
    </location>
</feature>
<dbReference type="InterPro" id="IPR036661">
    <property type="entry name" value="Luciferase-like_sf"/>
</dbReference>
<proteinExistence type="predicted"/>
<comment type="caution">
    <text evidence="3">The sequence shown here is derived from an EMBL/GenBank/DDBJ whole genome shotgun (WGS) entry which is preliminary data.</text>
</comment>
<sequence>MRRRIGSPSASSAPWSETSSAEVWVRLRALFDCGRTSEYCSISVEHSTRGESAVQIGRVGVWHPMVGKAPAEEGRRAAARIEALGYGSIWVNEGWGSKEPFAAAAILLAATERITLGTGIANLWARDATAMAAAAVTVADGHPGRFLLGVGVSHGPLVARRGHDYTKPLTAMRTYLDAMDQAYKILPKAEFPTLLAALRPKMLELSRERAGGAHTYFVPPEHTAQARAILGADRLLIPEQAVVLESDPARARAIARTHMAYYLTLPNYLNNLRDLGYTDADFAVGGSDRLTDAIVAWGDPAAVAGRVQAHLDAGADHVALQPLSPEVPDLADALAQLTRLAPALGL</sequence>
<dbReference type="AlphaFoldDB" id="A0A5S4G8F1"/>
<dbReference type="InterPro" id="IPR011251">
    <property type="entry name" value="Luciferase-like_dom"/>
</dbReference>
<dbReference type="Proteomes" id="UP000306628">
    <property type="component" value="Unassembled WGS sequence"/>
</dbReference>
<dbReference type="SUPFAM" id="SSF51679">
    <property type="entry name" value="Bacterial luciferase-like"/>
    <property type="match status" value="1"/>
</dbReference>
<evidence type="ECO:0000313" key="4">
    <source>
        <dbReference type="Proteomes" id="UP000306628"/>
    </source>
</evidence>
<evidence type="ECO:0000313" key="3">
    <source>
        <dbReference type="EMBL" id="TMR28741.1"/>
    </source>
</evidence>
<dbReference type="Gene3D" id="3.20.20.30">
    <property type="entry name" value="Luciferase-like domain"/>
    <property type="match status" value="1"/>
</dbReference>
<protein>
    <submittedName>
        <fullName evidence="3">TIGR03620 family F420-dependent LLM class oxidoreductase</fullName>
    </submittedName>
</protein>
<dbReference type="EMBL" id="VCKX01000135">
    <property type="protein sequence ID" value="TMR28741.1"/>
    <property type="molecule type" value="Genomic_DNA"/>
</dbReference>
<dbReference type="NCBIfam" id="TIGR03620">
    <property type="entry name" value="F420_MSMEG_4141"/>
    <property type="match status" value="1"/>
</dbReference>
<keyword evidence="1" id="KW-0560">Oxidoreductase</keyword>
<keyword evidence="4" id="KW-1185">Reference proteome</keyword>
<name>A0A5S4G8F1_9ACTN</name>
<dbReference type="PANTHER" id="PTHR43244">
    <property type="match status" value="1"/>
</dbReference>
<dbReference type="InterPro" id="IPR050564">
    <property type="entry name" value="F420-G6PD/mer"/>
</dbReference>
<accession>A0A5S4G8F1</accession>
<dbReference type="InterPro" id="IPR019922">
    <property type="entry name" value="Lucif-like_OxRdatse_MSMEG_4141"/>
</dbReference>
<organism evidence="3 4">
    <name type="scientific">Nonomuraea zeae</name>
    <dbReference type="NCBI Taxonomy" id="1642303"/>
    <lineage>
        <taxon>Bacteria</taxon>
        <taxon>Bacillati</taxon>
        <taxon>Actinomycetota</taxon>
        <taxon>Actinomycetes</taxon>
        <taxon>Streptosporangiales</taxon>
        <taxon>Streptosporangiaceae</taxon>
        <taxon>Nonomuraea</taxon>
    </lineage>
</organism>
<dbReference type="Pfam" id="PF00296">
    <property type="entry name" value="Bac_luciferase"/>
    <property type="match status" value="1"/>
</dbReference>
<gene>
    <name evidence="3" type="ORF">ETD85_34680</name>
</gene>